<organism evidence="3 4">
    <name type="scientific">Lithospermum erythrorhizon</name>
    <name type="common">Purple gromwell</name>
    <name type="synonym">Lithospermum officinale var. erythrorhizon</name>
    <dbReference type="NCBI Taxonomy" id="34254"/>
    <lineage>
        <taxon>Eukaryota</taxon>
        <taxon>Viridiplantae</taxon>
        <taxon>Streptophyta</taxon>
        <taxon>Embryophyta</taxon>
        <taxon>Tracheophyta</taxon>
        <taxon>Spermatophyta</taxon>
        <taxon>Magnoliopsida</taxon>
        <taxon>eudicotyledons</taxon>
        <taxon>Gunneridae</taxon>
        <taxon>Pentapetalae</taxon>
        <taxon>asterids</taxon>
        <taxon>lamiids</taxon>
        <taxon>Boraginales</taxon>
        <taxon>Boraginaceae</taxon>
        <taxon>Boraginoideae</taxon>
        <taxon>Lithospermeae</taxon>
        <taxon>Lithospermum</taxon>
    </lineage>
</organism>
<dbReference type="GO" id="GO:0006950">
    <property type="term" value="P:response to stress"/>
    <property type="evidence" value="ECO:0007669"/>
    <property type="project" value="UniProtKB-ARBA"/>
</dbReference>
<reference evidence="3 4" key="1">
    <citation type="submission" date="2024-01" db="EMBL/GenBank/DDBJ databases">
        <title>The complete chloroplast genome sequence of Lithospermum erythrorhizon: insights into the phylogenetic relationship among Boraginaceae species and the maternal lineages of purple gromwells.</title>
        <authorList>
            <person name="Okada T."/>
            <person name="Watanabe K."/>
        </authorList>
    </citation>
    <scope>NUCLEOTIDE SEQUENCE [LARGE SCALE GENOMIC DNA]</scope>
</reference>
<evidence type="ECO:0000313" key="3">
    <source>
        <dbReference type="EMBL" id="GAA0168823.1"/>
    </source>
</evidence>
<keyword evidence="2" id="KW-0539">Nucleus</keyword>
<dbReference type="GO" id="GO:0005634">
    <property type="term" value="C:nucleus"/>
    <property type="evidence" value="ECO:0007669"/>
    <property type="project" value="UniProtKB-SubCell"/>
</dbReference>
<evidence type="ECO:0000256" key="2">
    <source>
        <dbReference type="ARBA" id="ARBA00023242"/>
    </source>
</evidence>
<comment type="subcellular location">
    <subcellularLocation>
        <location evidence="1">Nucleus</location>
    </subcellularLocation>
</comment>
<dbReference type="PANTHER" id="PTHR33172">
    <property type="entry name" value="OS08G0516900 PROTEIN"/>
    <property type="match status" value="1"/>
</dbReference>
<dbReference type="InterPro" id="IPR051992">
    <property type="entry name" value="OxStress_Response_Reg"/>
</dbReference>
<evidence type="ECO:0008006" key="5">
    <source>
        <dbReference type="Google" id="ProtNLM"/>
    </source>
</evidence>
<protein>
    <recommendedName>
        <fullName evidence="5">Oxidative stress 3</fullName>
    </recommendedName>
</protein>
<accession>A0AAV3R0M7</accession>
<dbReference type="AlphaFoldDB" id="A0AAV3R0M7"/>
<gene>
    <name evidence="3" type="ORF">LIER_23450</name>
</gene>
<evidence type="ECO:0000313" key="4">
    <source>
        <dbReference type="Proteomes" id="UP001454036"/>
    </source>
</evidence>
<dbReference type="EMBL" id="BAABME010006605">
    <property type="protein sequence ID" value="GAA0168823.1"/>
    <property type="molecule type" value="Genomic_DNA"/>
</dbReference>
<name>A0AAV3R0M7_LITER</name>
<dbReference type="Proteomes" id="UP001454036">
    <property type="component" value="Unassembled WGS sequence"/>
</dbReference>
<keyword evidence="4" id="KW-1185">Reference proteome</keyword>
<comment type="caution">
    <text evidence="3">The sequence shown here is derived from an EMBL/GenBank/DDBJ whole genome shotgun (WGS) entry which is preliminary data.</text>
</comment>
<sequence length="188" mass="20427">MAKATQIHQDSTFMQNVDCEPWNYHARESSNSFSDDSIGDNSDNSITSFSSSSLDLEEDASSSSSKPSSSSSFSGPLFELSSLMTQLPIKRGLSKYYHGKSQSFTSLGRVGNLEDLAKKESSYSERMKSCRSYGCGLNARKFGPKATITKKSSPAKKSLFSSKGGSNTSLGICRSSMSTYIENICSFQ</sequence>
<proteinExistence type="predicted"/>
<dbReference type="PANTHER" id="PTHR33172:SF29">
    <property type="entry name" value="OS06G0559400 PROTEIN"/>
    <property type="match status" value="1"/>
</dbReference>
<evidence type="ECO:0000256" key="1">
    <source>
        <dbReference type="ARBA" id="ARBA00004123"/>
    </source>
</evidence>